<sequence>MAQQDNKQKQQKNAQNQKQNKNLQDYDKYMDKPNHPNT</sequence>
<dbReference type="Proteomes" id="UP000198847">
    <property type="component" value="Unassembled WGS sequence"/>
</dbReference>
<reference evidence="2 3" key="1">
    <citation type="submission" date="2016-10" db="EMBL/GenBank/DDBJ databases">
        <authorList>
            <person name="de Groot N.N."/>
        </authorList>
    </citation>
    <scope>NUCLEOTIDE SEQUENCE [LARGE SCALE GENOMIC DNA]</scope>
    <source>
        <strain evidence="2 3">DSM 13305</strain>
    </source>
</reference>
<protein>
    <submittedName>
        <fullName evidence="2">Uncharacterized protein</fullName>
    </submittedName>
</protein>
<name>A0A1H8XEH3_9FIRM</name>
<organism evidence="2 3">
    <name type="scientific">Propionispora vibrioides</name>
    <dbReference type="NCBI Taxonomy" id="112903"/>
    <lineage>
        <taxon>Bacteria</taxon>
        <taxon>Bacillati</taxon>
        <taxon>Bacillota</taxon>
        <taxon>Negativicutes</taxon>
        <taxon>Selenomonadales</taxon>
        <taxon>Sporomusaceae</taxon>
        <taxon>Propionispora</taxon>
    </lineage>
</organism>
<evidence type="ECO:0000313" key="2">
    <source>
        <dbReference type="EMBL" id="SEP38340.1"/>
    </source>
</evidence>
<evidence type="ECO:0000256" key="1">
    <source>
        <dbReference type="SAM" id="MobiDB-lite"/>
    </source>
</evidence>
<dbReference type="AlphaFoldDB" id="A0A1H8XEH3"/>
<accession>A0A1H8XEH3</accession>
<evidence type="ECO:0000313" key="3">
    <source>
        <dbReference type="Proteomes" id="UP000198847"/>
    </source>
</evidence>
<keyword evidence="3" id="KW-1185">Reference proteome</keyword>
<gene>
    <name evidence="2" type="ORF">SAMN04490178_12313</name>
</gene>
<feature type="region of interest" description="Disordered" evidence="1">
    <location>
        <begin position="1"/>
        <end position="38"/>
    </location>
</feature>
<dbReference type="EMBL" id="FODY01000023">
    <property type="protein sequence ID" value="SEP38340.1"/>
    <property type="molecule type" value="Genomic_DNA"/>
</dbReference>
<feature type="compositionally biased region" description="Basic and acidic residues" evidence="1">
    <location>
        <begin position="24"/>
        <end position="38"/>
    </location>
</feature>
<feature type="compositionally biased region" description="Low complexity" evidence="1">
    <location>
        <begin position="1"/>
        <end position="23"/>
    </location>
</feature>
<proteinExistence type="predicted"/>